<proteinExistence type="inferred from homology"/>
<dbReference type="EC" id="2.7.1.-" evidence="5"/>
<evidence type="ECO:0000256" key="3">
    <source>
        <dbReference type="ARBA" id="ARBA00022777"/>
    </source>
</evidence>
<feature type="domain" description="Carbohydrate kinase PfkB" evidence="4">
    <location>
        <begin position="58"/>
        <end position="310"/>
    </location>
</feature>
<evidence type="ECO:0000313" key="5">
    <source>
        <dbReference type="EMBL" id="CRX38409.1"/>
    </source>
</evidence>
<dbReference type="RefSeq" id="WP_098038269.1">
    <property type="nucleotide sequence ID" value="NZ_CWGJ01000012.1"/>
</dbReference>
<accession>A0A0H5DRR6</accession>
<organism evidence="5 6">
    <name type="scientific">Estrella lausannensis</name>
    <dbReference type="NCBI Taxonomy" id="483423"/>
    <lineage>
        <taxon>Bacteria</taxon>
        <taxon>Pseudomonadati</taxon>
        <taxon>Chlamydiota</taxon>
        <taxon>Chlamydiia</taxon>
        <taxon>Parachlamydiales</taxon>
        <taxon>Candidatus Criblamydiaceae</taxon>
        <taxon>Estrella</taxon>
    </lineage>
</organism>
<evidence type="ECO:0000256" key="2">
    <source>
        <dbReference type="ARBA" id="ARBA00022679"/>
    </source>
</evidence>
<dbReference type="SUPFAM" id="SSF53613">
    <property type="entry name" value="Ribokinase-like"/>
    <property type="match status" value="1"/>
</dbReference>
<dbReference type="PANTHER" id="PTHR43320">
    <property type="entry name" value="SUGAR KINASE"/>
    <property type="match status" value="1"/>
</dbReference>
<dbReference type="OrthoDB" id="9775849at2"/>
<dbReference type="InterPro" id="IPR011611">
    <property type="entry name" value="PfkB_dom"/>
</dbReference>
<protein>
    <submittedName>
        <fullName evidence="5">Carbohydrate kinase</fullName>
        <ecNumber evidence="5">2.7.1.-</ecNumber>
    </submittedName>
</protein>
<dbReference type="EMBL" id="CWGJ01000012">
    <property type="protein sequence ID" value="CRX38409.1"/>
    <property type="molecule type" value="Genomic_DNA"/>
</dbReference>
<dbReference type="PANTHER" id="PTHR43320:SF1">
    <property type="entry name" value="OS01G0105900 PROTEIN"/>
    <property type="match status" value="1"/>
</dbReference>
<dbReference type="CDD" id="cd01168">
    <property type="entry name" value="adenosine_kinase"/>
    <property type="match status" value="1"/>
</dbReference>
<sequence>MAGGKVLGIGAAVLDHTLFATDDLLSEIHVFKGSAGPASQEKLRYILAKGKIAKPPAAGGSAANTIRGLAMLEQPCAFFGKAGNDQAGEIFRQSLANAQIDSFMVTSPLPTTEVACLITEDGEKTMFYHLGASTDIKPDEITQALFQNTRIVHIEGYTFLQEGVPERAAELAREAGCLVSLDLGSFTLVRQKKGRMADFIIRYCDIVFANADEAFALTGQPPKEACLLMKDLSETAVVLFGEGGAWVGKGYDLMHGPSLPARAVDTTGAGDLFIAGFLYGVLQGFSLERCALNGNLLASEVIGHLGSEIPHERWPSLKARIKG</sequence>
<evidence type="ECO:0000256" key="1">
    <source>
        <dbReference type="ARBA" id="ARBA00010688"/>
    </source>
</evidence>
<keyword evidence="3 5" id="KW-0418">Kinase</keyword>
<dbReference type="InterPro" id="IPR052700">
    <property type="entry name" value="Carb_kinase_PfkB-like"/>
</dbReference>
<dbReference type="AlphaFoldDB" id="A0A0H5DRR6"/>
<evidence type="ECO:0000313" key="6">
    <source>
        <dbReference type="Proteomes" id="UP000220251"/>
    </source>
</evidence>
<comment type="similarity">
    <text evidence="1">Belongs to the carbohydrate kinase PfkB family.</text>
</comment>
<gene>
    <name evidence="5" type="ORF">ELAC_1065</name>
</gene>
<keyword evidence="2 5" id="KW-0808">Transferase</keyword>
<dbReference type="InterPro" id="IPR029056">
    <property type="entry name" value="Ribokinase-like"/>
</dbReference>
<dbReference type="InterPro" id="IPR002173">
    <property type="entry name" value="Carboh/pur_kinase_PfkB_CS"/>
</dbReference>
<dbReference type="Pfam" id="PF00294">
    <property type="entry name" value="PfkB"/>
    <property type="match status" value="1"/>
</dbReference>
<dbReference type="Gene3D" id="3.40.1190.20">
    <property type="match status" value="1"/>
</dbReference>
<keyword evidence="6" id="KW-1185">Reference proteome</keyword>
<reference evidence="6" key="1">
    <citation type="submission" date="2015-06" db="EMBL/GenBank/DDBJ databases">
        <authorList>
            <person name="Bertelli C."/>
        </authorList>
    </citation>
    <scope>NUCLEOTIDE SEQUENCE [LARGE SCALE GENOMIC DNA]</scope>
    <source>
        <strain evidence="6">CRIB-30</strain>
    </source>
</reference>
<name>A0A0H5DRR6_9BACT</name>
<dbReference type="Proteomes" id="UP000220251">
    <property type="component" value="Unassembled WGS sequence"/>
</dbReference>
<dbReference type="PROSITE" id="PS00584">
    <property type="entry name" value="PFKB_KINASES_2"/>
    <property type="match status" value="1"/>
</dbReference>
<evidence type="ECO:0000259" key="4">
    <source>
        <dbReference type="Pfam" id="PF00294"/>
    </source>
</evidence>
<dbReference type="GO" id="GO:0016301">
    <property type="term" value="F:kinase activity"/>
    <property type="evidence" value="ECO:0007669"/>
    <property type="project" value="UniProtKB-KW"/>
</dbReference>